<dbReference type="AlphaFoldDB" id="A0A967EYE3"/>
<protein>
    <submittedName>
        <fullName evidence="6">Crp/Fnr family transcriptional regulator</fullName>
    </submittedName>
</protein>
<dbReference type="SUPFAM" id="SSF46785">
    <property type="entry name" value="Winged helix' DNA-binding domain"/>
    <property type="match status" value="1"/>
</dbReference>
<dbReference type="PANTHER" id="PTHR24567:SF74">
    <property type="entry name" value="HTH-TYPE TRANSCRIPTIONAL REGULATOR ARCR"/>
    <property type="match status" value="1"/>
</dbReference>
<sequence length="235" mass="25676">MRKNDDRHVARQSVLLASVPEDLVETILSHTETRAFDRGTTIFLQGEIAESVYIVLDGWVKLFRISQNGAEAVVGVFTKGRSFGEAAAFQNDVYPVAAEAVTDCRVMPVRAGLILGLMKSRPELCTAMLASTFRHLHALVAQVEQLKAHTGAQRVAEFLLDLCPIAEGACAVTLPYDKVLIAGRLGMQPESLSRSFARLKDVGVKVSQNHAAISDVARLRGYVDEDRAAAWSRVQ</sequence>
<dbReference type="InterPro" id="IPR036390">
    <property type="entry name" value="WH_DNA-bd_sf"/>
</dbReference>
<dbReference type="PANTHER" id="PTHR24567">
    <property type="entry name" value="CRP FAMILY TRANSCRIPTIONAL REGULATORY PROTEIN"/>
    <property type="match status" value="1"/>
</dbReference>
<dbReference type="GO" id="GO:0003700">
    <property type="term" value="F:DNA-binding transcription factor activity"/>
    <property type="evidence" value="ECO:0007669"/>
    <property type="project" value="TreeGrafter"/>
</dbReference>
<dbReference type="Gene3D" id="1.10.10.10">
    <property type="entry name" value="Winged helix-like DNA-binding domain superfamily/Winged helix DNA-binding domain"/>
    <property type="match status" value="1"/>
</dbReference>
<evidence type="ECO:0000259" key="4">
    <source>
        <dbReference type="PROSITE" id="PS50042"/>
    </source>
</evidence>
<dbReference type="InterPro" id="IPR012318">
    <property type="entry name" value="HTH_CRP"/>
</dbReference>
<dbReference type="InterPro" id="IPR036388">
    <property type="entry name" value="WH-like_DNA-bd_sf"/>
</dbReference>
<feature type="domain" description="Cyclic nucleotide-binding" evidence="4">
    <location>
        <begin position="15"/>
        <end position="109"/>
    </location>
</feature>
<evidence type="ECO:0000256" key="1">
    <source>
        <dbReference type="ARBA" id="ARBA00023015"/>
    </source>
</evidence>
<keyword evidence="1" id="KW-0805">Transcription regulation</keyword>
<dbReference type="InterPro" id="IPR050397">
    <property type="entry name" value="Env_Response_Regulators"/>
</dbReference>
<dbReference type="Gene3D" id="2.60.120.10">
    <property type="entry name" value="Jelly Rolls"/>
    <property type="match status" value="1"/>
</dbReference>
<keyword evidence="2" id="KW-0238">DNA-binding</keyword>
<dbReference type="InterPro" id="IPR018490">
    <property type="entry name" value="cNMP-bd_dom_sf"/>
</dbReference>
<accession>A0A967EYE3</accession>
<dbReference type="GO" id="GO:0003677">
    <property type="term" value="F:DNA binding"/>
    <property type="evidence" value="ECO:0007669"/>
    <property type="project" value="UniProtKB-KW"/>
</dbReference>
<dbReference type="SMART" id="SM00100">
    <property type="entry name" value="cNMP"/>
    <property type="match status" value="1"/>
</dbReference>
<evidence type="ECO:0000313" key="6">
    <source>
        <dbReference type="EMBL" id="NIA69716.1"/>
    </source>
</evidence>
<evidence type="ECO:0000256" key="3">
    <source>
        <dbReference type="ARBA" id="ARBA00023163"/>
    </source>
</evidence>
<proteinExistence type="predicted"/>
<gene>
    <name evidence="6" type="ORF">HBA54_14025</name>
</gene>
<dbReference type="CDD" id="cd00038">
    <property type="entry name" value="CAP_ED"/>
    <property type="match status" value="1"/>
</dbReference>
<evidence type="ECO:0000256" key="2">
    <source>
        <dbReference type="ARBA" id="ARBA00023125"/>
    </source>
</evidence>
<dbReference type="InterPro" id="IPR000595">
    <property type="entry name" value="cNMP-bd_dom"/>
</dbReference>
<dbReference type="PROSITE" id="PS51063">
    <property type="entry name" value="HTH_CRP_2"/>
    <property type="match status" value="1"/>
</dbReference>
<keyword evidence="7" id="KW-1185">Reference proteome</keyword>
<name>A0A967EYE3_9PROT</name>
<dbReference type="RefSeq" id="WP_167225603.1">
    <property type="nucleotide sequence ID" value="NZ_JAAQPH010000010.1"/>
</dbReference>
<dbReference type="InterPro" id="IPR014710">
    <property type="entry name" value="RmlC-like_jellyroll"/>
</dbReference>
<comment type="caution">
    <text evidence="6">The sequence shown here is derived from an EMBL/GenBank/DDBJ whole genome shotgun (WGS) entry which is preliminary data.</text>
</comment>
<dbReference type="Pfam" id="PF00027">
    <property type="entry name" value="cNMP_binding"/>
    <property type="match status" value="1"/>
</dbReference>
<keyword evidence="3" id="KW-0804">Transcription</keyword>
<organism evidence="6 7">
    <name type="scientific">Pelagibius litoralis</name>
    <dbReference type="NCBI Taxonomy" id="374515"/>
    <lineage>
        <taxon>Bacteria</taxon>
        <taxon>Pseudomonadati</taxon>
        <taxon>Pseudomonadota</taxon>
        <taxon>Alphaproteobacteria</taxon>
        <taxon>Rhodospirillales</taxon>
        <taxon>Rhodovibrionaceae</taxon>
        <taxon>Pelagibius</taxon>
    </lineage>
</organism>
<reference evidence="6" key="1">
    <citation type="submission" date="2020-03" db="EMBL/GenBank/DDBJ databases">
        <title>Genome of Pelagibius litoralis DSM 21314T.</title>
        <authorList>
            <person name="Wang G."/>
        </authorList>
    </citation>
    <scope>NUCLEOTIDE SEQUENCE</scope>
    <source>
        <strain evidence="6">DSM 21314</strain>
    </source>
</reference>
<feature type="domain" description="HTH crp-type" evidence="5">
    <location>
        <begin position="149"/>
        <end position="217"/>
    </location>
</feature>
<dbReference type="SUPFAM" id="SSF51206">
    <property type="entry name" value="cAMP-binding domain-like"/>
    <property type="match status" value="1"/>
</dbReference>
<dbReference type="Proteomes" id="UP000761264">
    <property type="component" value="Unassembled WGS sequence"/>
</dbReference>
<dbReference type="Pfam" id="PF13545">
    <property type="entry name" value="HTH_Crp_2"/>
    <property type="match status" value="1"/>
</dbReference>
<dbReference type="PROSITE" id="PS50042">
    <property type="entry name" value="CNMP_BINDING_3"/>
    <property type="match status" value="1"/>
</dbReference>
<dbReference type="GO" id="GO:0005829">
    <property type="term" value="C:cytosol"/>
    <property type="evidence" value="ECO:0007669"/>
    <property type="project" value="TreeGrafter"/>
</dbReference>
<evidence type="ECO:0000313" key="7">
    <source>
        <dbReference type="Proteomes" id="UP000761264"/>
    </source>
</evidence>
<dbReference type="EMBL" id="JAAQPH010000010">
    <property type="protein sequence ID" value="NIA69716.1"/>
    <property type="molecule type" value="Genomic_DNA"/>
</dbReference>
<evidence type="ECO:0000259" key="5">
    <source>
        <dbReference type="PROSITE" id="PS51063"/>
    </source>
</evidence>